<keyword evidence="4 5" id="KW-0173">Coenzyme A biosynthesis</keyword>
<dbReference type="HAMAP" id="MF_00376">
    <property type="entry name" value="Dephospho_CoA_kinase"/>
    <property type="match status" value="1"/>
</dbReference>
<accession>A0A3E0TUD1</accession>
<keyword evidence="3 5" id="KW-0067">ATP-binding</keyword>
<dbReference type="Proteomes" id="UP000256478">
    <property type="component" value="Unassembled WGS sequence"/>
</dbReference>
<dbReference type="GO" id="GO:0015937">
    <property type="term" value="P:coenzyme A biosynthetic process"/>
    <property type="evidence" value="ECO:0007669"/>
    <property type="project" value="UniProtKB-UniRule"/>
</dbReference>
<dbReference type="GO" id="GO:0004140">
    <property type="term" value="F:dephospho-CoA kinase activity"/>
    <property type="evidence" value="ECO:0007669"/>
    <property type="project" value="UniProtKB-UniRule"/>
</dbReference>
<dbReference type="Gene3D" id="3.40.50.300">
    <property type="entry name" value="P-loop containing nucleotide triphosphate hydrolases"/>
    <property type="match status" value="1"/>
</dbReference>
<dbReference type="AlphaFoldDB" id="A0A3E0TUD1"/>
<dbReference type="Pfam" id="PF01121">
    <property type="entry name" value="CoaE"/>
    <property type="match status" value="1"/>
</dbReference>
<comment type="subcellular location">
    <subcellularLocation>
        <location evidence="5">Cytoplasm</location>
    </subcellularLocation>
</comment>
<feature type="binding site" evidence="5">
    <location>
        <begin position="10"/>
        <end position="15"/>
    </location>
    <ligand>
        <name>ATP</name>
        <dbReference type="ChEBI" id="CHEBI:30616"/>
    </ligand>
</feature>
<keyword evidence="2 5" id="KW-0547">Nucleotide-binding</keyword>
<dbReference type="InterPro" id="IPR027417">
    <property type="entry name" value="P-loop_NTPase"/>
</dbReference>
<dbReference type="EC" id="2.7.1.24" evidence="5 6"/>
<evidence type="ECO:0000256" key="5">
    <source>
        <dbReference type="HAMAP-Rule" id="MF_00376"/>
    </source>
</evidence>
<sequence>MIIGLTGGIGSGKTTVANMFVKLGIDIVDADVVARQVVEPGTKGLAEIVDHFGESILADDGTLDRAQLRSKVFSDETAKAWLNQLLHPLIREEIFAQLARAKSRYKILVAPLLIENGLTEQVARILVIDVTKDQQIERTLKRDGSSPDIINNIIAAQVSREERLSKADDIINNTSPSLLEVEQQVKALHQQYLLMATKA</sequence>
<dbReference type="UniPathway" id="UPA00241">
    <property type="reaction ID" value="UER00356"/>
</dbReference>
<comment type="function">
    <text evidence="5">Catalyzes the phosphorylation of the 3'-hydroxyl group of dephosphocoenzyme A to form coenzyme A.</text>
</comment>
<comment type="caution">
    <text evidence="7">The sequence shown here is derived from an EMBL/GenBank/DDBJ whole genome shotgun (WGS) entry which is preliminary data.</text>
</comment>
<evidence type="ECO:0000313" key="7">
    <source>
        <dbReference type="EMBL" id="REL28060.1"/>
    </source>
</evidence>
<evidence type="ECO:0000256" key="2">
    <source>
        <dbReference type="ARBA" id="ARBA00022741"/>
    </source>
</evidence>
<dbReference type="SUPFAM" id="SSF52540">
    <property type="entry name" value="P-loop containing nucleoside triphosphate hydrolases"/>
    <property type="match status" value="1"/>
</dbReference>
<dbReference type="CDD" id="cd02022">
    <property type="entry name" value="DPCK"/>
    <property type="match status" value="1"/>
</dbReference>
<dbReference type="GO" id="GO:0005737">
    <property type="term" value="C:cytoplasm"/>
    <property type="evidence" value="ECO:0007669"/>
    <property type="project" value="UniProtKB-SubCell"/>
</dbReference>
<dbReference type="PANTHER" id="PTHR10695:SF46">
    <property type="entry name" value="BIFUNCTIONAL COENZYME A SYNTHASE-RELATED"/>
    <property type="match status" value="1"/>
</dbReference>
<evidence type="ECO:0000256" key="6">
    <source>
        <dbReference type="NCBIfam" id="TIGR00152"/>
    </source>
</evidence>
<name>A0A3E0TUD1_9GAMM</name>
<dbReference type="PANTHER" id="PTHR10695">
    <property type="entry name" value="DEPHOSPHO-COA KINASE-RELATED"/>
    <property type="match status" value="1"/>
</dbReference>
<keyword evidence="5 7" id="KW-0808">Transferase</keyword>
<evidence type="ECO:0000256" key="1">
    <source>
        <dbReference type="ARBA" id="ARBA00009018"/>
    </source>
</evidence>
<dbReference type="EMBL" id="QUOU01000001">
    <property type="protein sequence ID" value="REL28060.1"/>
    <property type="molecule type" value="Genomic_DNA"/>
</dbReference>
<comment type="similarity">
    <text evidence="1 5">Belongs to the CoaE family.</text>
</comment>
<keyword evidence="5 7" id="KW-0418">Kinase</keyword>
<dbReference type="OrthoDB" id="9812943at2"/>
<evidence type="ECO:0000256" key="3">
    <source>
        <dbReference type="ARBA" id="ARBA00022840"/>
    </source>
</evidence>
<comment type="catalytic activity">
    <reaction evidence="5">
        <text>3'-dephospho-CoA + ATP = ADP + CoA + H(+)</text>
        <dbReference type="Rhea" id="RHEA:18245"/>
        <dbReference type="ChEBI" id="CHEBI:15378"/>
        <dbReference type="ChEBI" id="CHEBI:30616"/>
        <dbReference type="ChEBI" id="CHEBI:57287"/>
        <dbReference type="ChEBI" id="CHEBI:57328"/>
        <dbReference type="ChEBI" id="CHEBI:456216"/>
        <dbReference type="EC" id="2.7.1.24"/>
    </reaction>
</comment>
<reference evidence="7 8" key="1">
    <citation type="submission" date="2018-08" db="EMBL/GenBank/DDBJ databases">
        <title>Thalassotalea euphylliae genome.</title>
        <authorList>
            <person name="Summers S."/>
            <person name="Rice S.A."/>
            <person name="Freckelton M.L."/>
            <person name="Nedved B.T."/>
            <person name="Hadfield M.G."/>
        </authorList>
    </citation>
    <scope>NUCLEOTIDE SEQUENCE [LARGE SCALE GENOMIC DNA]</scope>
    <source>
        <strain evidence="7 8">H1</strain>
    </source>
</reference>
<gene>
    <name evidence="5" type="primary">coaE</name>
    <name evidence="7" type="ORF">DXX93_16825</name>
</gene>
<dbReference type="RefSeq" id="WP_116009120.1">
    <property type="nucleotide sequence ID" value="NZ_QUOU01000001.1"/>
</dbReference>
<dbReference type="GO" id="GO:0005524">
    <property type="term" value="F:ATP binding"/>
    <property type="evidence" value="ECO:0007669"/>
    <property type="project" value="UniProtKB-UniRule"/>
</dbReference>
<proteinExistence type="inferred from homology"/>
<keyword evidence="5" id="KW-0963">Cytoplasm</keyword>
<evidence type="ECO:0000313" key="8">
    <source>
        <dbReference type="Proteomes" id="UP000256478"/>
    </source>
</evidence>
<dbReference type="PROSITE" id="PS51219">
    <property type="entry name" value="DPCK"/>
    <property type="match status" value="1"/>
</dbReference>
<protein>
    <recommendedName>
        <fullName evidence="5 6">Dephospho-CoA kinase</fullName>
        <ecNumber evidence="5 6">2.7.1.24</ecNumber>
    </recommendedName>
    <alternativeName>
        <fullName evidence="5">Dephosphocoenzyme A kinase</fullName>
    </alternativeName>
</protein>
<organism evidence="7 8">
    <name type="scientific">Thalassotalea euphylliae</name>
    <dbReference type="NCBI Taxonomy" id="1655234"/>
    <lineage>
        <taxon>Bacteria</taxon>
        <taxon>Pseudomonadati</taxon>
        <taxon>Pseudomonadota</taxon>
        <taxon>Gammaproteobacteria</taxon>
        <taxon>Alteromonadales</taxon>
        <taxon>Colwelliaceae</taxon>
        <taxon>Thalassotalea</taxon>
    </lineage>
</organism>
<comment type="pathway">
    <text evidence="5">Cofactor biosynthesis; coenzyme A biosynthesis; CoA from (R)-pantothenate: step 5/5.</text>
</comment>
<dbReference type="NCBIfam" id="TIGR00152">
    <property type="entry name" value="dephospho-CoA kinase"/>
    <property type="match status" value="1"/>
</dbReference>
<evidence type="ECO:0000256" key="4">
    <source>
        <dbReference type="ARBA" id="ARBA00022993"/>
    </source>
</evidence>
<dbReference type="InterPro" id="IPR001977">
    <property type="entry name" value="Depp_CoAkinase"/>
</dbReference>